<evidence type="ECO:0000313" key="1">
    <source>
        <dbReference type="EMBL" id="QMW00547.1"/>
    </source>
</evidence>
<protein>
    <submittedName>
        <fullName evidence="1">Uncharacterized protein</fullName>
    </submittedName>
</protein>
<gene>
    <name evidence="1" type="ORF">H3H32_21375</name>
</gene>
<reference evidence="1 2" key="1">
    <citation type="submission" date="2020-07" db="EMBL/GenBank/DDBJ databases">
        <title>Spirosoma foliorum sp. nov., isolated from the leaves on the Nejang mountain Korea, Republic of.</title>
        <authorList>
            <person name="Ho H."/>
            <person name="Lee Y.-J."/>
            <person name="Nurcahyanto D.-A."/>
            <person name="Kim S.-G."/>
        </authorList>
    </citation>
    <scope>NUCLEOTIDE SEQUENCE [LARGE SCALE GENOMIC DNA]</scope>
    <source>
        <strain evidence="1 2">PL0136</strain>
    </source>
</reference>
<keyword evidence="2" id="KW-1185">Reference proteome</keyword>
<dbReference type="RefSeq" id="WP_182457663.1">
    <property type="nucleotide sequence ID" value="NZ_CP059732.1"/>
</dbReference>
<evidence type="ECO:0000313" key="2">
    <source>
        <dbReference type="Proteomes" id="UP000515369"/>
    </source>
</evidence>
<sequence>MTHIITIETESETDFAQIKGLAERLGLLIKEVHAETELGQEEELHLLDRIAGSWEGKETGDELNAMIRSARYDSLRDIDL</sequence>
<name>A0A7G5GNV5_9BACT</name>
<dbReference type="Proteomes" id="UP000515369">
    <property type="component" value="Chromosome"/>
</dbReference>
<organism evidence="1 2">
    <name type="scientific">Spirosoma foliorum</name>
    <dbReference type="NCBI Taxonomy" id="2710596"/>
    <lineage>
        <taxon>Bacteria</taxon>
        <taxon>Pseudomonadati</taxon>
        <taxon>Bacteroidota</taxon>
        <taxon>Cytophagia</taxon>
        <taxon>Cytophagales</taxon>
        <taxon>Cytophagaceae</taxon>
        <taxon>Spirosoma</taxon>
    </lineage>
</organism>
<dbReference type="KEGG" id="sfol:H3H32_21375"/>
<accession>A0A7G5GNV5</accession>
<dbReference type="AlphaFoldDB" id="A0A7G5GNV5"/>
<dbReference type="EMBL" id="CP059732">
    <property type="protein sequence ID" value="QMW00547.1"/>
    <property type="molecule type" value="Genomic_DNA"/>
</dbReference>
<proteinExistence type="predicted"/>